<dbReference type="Proteomes" id="UP000015101">
    <property type="component" value="Unassembled WGS sequence"/>
</dbReference>
<dbReference type="InParanoid" id="T1FGZ9"/>
<name>T1FGZ9_HELRO</name>
<dbReference type="STRING" id="6412.T1FGZ9"/>
<dbReference type="GeneID" id="20208098"/>
<evidence type="ECO:0000313" key="2">
    <source>
        <dbReference type="EnsemblMetazoa" id="HelroP181423"/>
    </source>
</evidence>
<dbReference type="InterPro" id="IPR010736">
    <property type="entry name" value="SHIPPO-rpt"/>
</dbReference>
<evidence type="ECO:0000313" key="3">
    <source>
        <dbReference type="Proteomes" id="UP000015101"/>
    </source>
</evidence>
<dbReference type="HOGENOM" id="CLU_685664_0_0_1"/>
<dbReference type="RefSeq" id="XP_009029480.1">
    <property type="nucleotide sequence ID" value="XM_009031232.1"/>
</dbReference>
<dbReference type="PANTHER" id="PTHR34914">
    <property type="entry name" value="LYMPHOCYTE EXPANSION MOLECULE"/>
    <property type="match status" value="1"/>
</dbReference>
<proteinExistence type="predicted"/>
<dbReference type="EMBL" id="KB097642">
    <property type="protein sequence ID" value="ESN92378.1"/>
    <property type="molecule type" value="Genomic_DNA"/>
</dbReference>
<dbReference type="CTD" id="20208098"/>
<reference evidence="1 3" key="2">
    <citation type="journal article" date="2013" name="Nature">
        <title>Insights into bilaterian evolution from three spiralian genomes.</title>
        <authorList>
            <person name="Simakov O."/>
            <person name="Marletaz F."/>
            <person name="Cho S.J."/>
            <person name="Edsinger-Gonzales E."/>
            <person name="Havlak P."/>
            <person name="Hellsten U."/>
            <person name="Kuo D.H."/>
            <person name="Larsson T."/>
            <person name="Lv J."/>
            <person name="Arendt D."/>
            <person name="Savage R."/>
            <person name="Osoegawa K."/>
            <person name="de Jong P."/>
            <person name="Grimwood J."/>
            <person name="Chapman J.A."/>
            <person name="Shapiro H."/>
            <person name="Aerts A."/>
            <person name="Otillar R.P."/>
            <person name="Terry A.Y."/>
            <person name="Boore J.L."/>
            <person name="Grigoriev I.V."/>
            <person name="Lindberg D.R."/>
            <person name="Seaver E.C."/>
            <person name="Weisblat D.A."/>
            <person name="Putnam N.H."/>
            <person name="Rokhsar D.S."/>
        </authorList>
    </citation>
    <scope>NUCLEOTIDE SEQUENCE</scope>
</reference>
<dbReference type="KEGG" id="hro:HELRODRAFT_181423"/>
<organism evidence="2 3">
    <name type="scientific">Helobdella robusta</name>
    <name type="common">Californian leech</name>
    <dbReference type="NCBI Taxonomy" id="6412"/>
    <lineage>
        <taxon>Eukaryota</taxon>
        <taxon>Metazoa</taxon>
        <taxon>Spiralia</taxon>
        <taxon>Lophotrochozoa</taxon>
        <taxon>Annelida</taxon>
        <taxon>Clitellata</taxon>
        <taxon>Hirudinea</taxon>
        <taxon>Rhynchobdellida</taxon>
        <taxon>Glossiphoniidae</taxon>
        <taxon>Helobdella</taxon>
    </lineage>
</organism>
<accession>T1FGZ9</accession>
<dbReference type="PANTHER" id="PTHR34914:SF1">
    <property type="entry name" value="LYMPHOCYTE EXPANSION MOLECULE"/>
    <property type="match status" value="1"/>
</dbReference>
<dbReference type="EnsemblMetazoa" id="HelroT181423">
    <property type="protein sequence ID" value="HelroP181423"/>
    <property type="gene ID" value="HelroG181423"/>
</dbReference>
<gene>
    <name evidence="2" type="primary">20208098</name>
    <name evidence="1" type="ORF">HELRODRAFT_181423</name>
</gene>
<dbReference type="OrthoDB" id="6275292at2759"/>
<protein>
    <submittedName>
        <fullName evidence="1 2">Uncharacterized protein</fullName>
    </submittedName>
</protein>
<dbReference type="InterPro" id="IPR033557">
    <property type="entry name" value="CIMAP2"/>
</dbReference>
<keyword evidence="3" id="KW-1185">Reference proteome</keyword>
<reference evidence="2" key="3">
    <citation type="submission" date="2015-06" db="UniProtKB">
        <authorList>
            <consortium name="EnsemblMetazoa"/>
        </authorList>
    </citation>
    <scope>IDENTIFICATION</scope>
</reference>
<dbReference type="AlphaFoldDB" id="T1FGZ9"/>
<reference evidence="3" key="1">
    <citation type="submission" date="2012-12" db="EMBL/GenBank/DDBJ databases">
        <authorList>
            <person name="Hellsten U."/>
            <person name="Grimwood J."/>
            <person name="Chapman J.A."/>
            <person name="Shapiro H."/>
            <person name="Aerts A."/>
            <person name="Otillar R.P."/>
            <person name="Terry A.Y."/>
            <person name="Boore J.L."/>
            <person name="Simakov O."/>
            <person name="Marletaz F."/>
            <person name="Cho S.-J."/>
            <person name="Edsinger-Gonzales E."/>
            <person name="Havlak P."/>
            <person name="Kuo D.-H."/>
            <person name="Larsson T."/>
            <person name="Lv J."/>
            <person name="Arendt D."/>
            <person name="Savage R."/>
            <person name="Osoegawa K."/>
            <person name="de Jong P."/>
            <person name="Lindberg D.R."/>
            <person name="Seaver E.C."/>
            <person name="Weisblat D.A."/>
            <person name="Putnam N.H."/>
            <person name="Grigoriev I.V."/>
            <person name="Rokhsar D.S."/>
        </authorList>
    </citation>
    <scope>NUCLEOTIDE SEQUENCE</scope>
</reference>
<dbReference type="Pfam" id="PF07004">
    <property type="entry name" value="SHIPPO-rpt"/>
    <property type="match status" value="2"/>
</dbReference>
<evidence type="ECO:0000313" key="1">
    <source>
        <dbReference type="EMBL" id="ESN92378.1"/>
    </source>
</evidence>
<sequence>MSVIQCTNSTVSFGSNCERFTPKGLHPNLLKTSTSFLFQHNLNNLKILKSSQGNPGPGHYDCDGGGDFSEKSIRERLKIGKDSWKKQLQLETWSSKPHYMHKAQWLKNKSLPKKLGPGTYFKDDSFLKSSADARAKTNFSKHGMLGMKEERFNKGMQPKSDAPGPGWYGVIGLEDKNKKSFSVFGTFTRASTDGDLKKLTNQTPGPGSYDVTGSIQHLLDKKISPLGPGCYDVKTSGDNKLNCNNFGKFSQLTFVWASLCLFLVLRSALNFANDLEVFREGGPGHYDVITPTATRTTGVKNNSVPFLTSSVRNGGSSFLSGNYNNNSVGPGRYNHQKFKMKSENGHESCFRSNITIPEHEAAELMKERLRIRPNAFPQSILPSRAKPQIFVGSSFPEKGIIR</sequence>
<dbReference type="EMBL" id="AMQM01007581">
    <property type="status" value="NOT_ANNOTATED_CDS"/>
    <property type="molecule type" value="Genomic_DNA"/>
</dbReference>